<evidence type="ECO:0000256" key="3">
    <source>
        <dbReference type="ARBA" id="ARBA00023163"/>
    </source>
</evidence>
<reference evidence="5 6" key="1">
    <citation type="submission" date="2021-02" db="EMBL/GenBank/DDBJ databases">
        <authorList>
            <person name="Han P."/>
        </authorList>
    </citation>
    <scope>NUCLEOTIDE SEQUENCE [LARGE SCALE GENOMIC DNA]</scope>
    <source>
        <strain evidence="5">Candidatus Nitrospira sp. ZN2</strain>
    </source>
</reference>
<accession>A0ABN7KGN7</accession>
<keyword evidence="2" id="KW-0238">DNA-binding</keyword>
<dbReference type="InterPro" id="IPR018062">
    <property type="entry name" value="HTH_AraC-typ_CS"/>
</dbReference>
<evidence type="ECO:0000313" key="6">
    <source>
        <dbReference type="Proteomes" id="UP000675880"/>
    </source>
</evidence>
<dbReference type="Pfam" id="PF12833">
    <property type="entry name" value="HTH_18"/>
    <property type="match status" value="1"/>
</dbReference>
<keyword evidence="3" id="KW-0804">Transcription</keyword>
<dbReference type="PROSITE" id="PS00041">
    <property type="entry name" value="HTH_ARAC_FAMILY_1"/>
    <property type="match status" value="1"/>
</dbReference>
<gene>
    <name evidence="5" type="ORF">NSPZN2_10284</name>
</gene>
<proteinExistence type="predicted"/>
<dbReference type="Proteomes" id="UP000675880">
    <property type="component" value="Unassembled WGS sequence"/>
</dbReference>
<evidence type="ECO:0000259" key="4">
    <source>
        <dbReference type="PROSITE" id="PS01124"/>
    </source>
</evidence>
<comment type="caution">
    <text evidence="5">The sequence shown here is derived from an EMBL/GenBank/DDBJ whole genome shotgun (WGS) entry which is preliminary data.</text>
</comment>
<evidence type="ECO:0000256" key="1">
    <source>
        <dbReference type="ARBA" id="ARBA00023015"/>
    </source>
</evidence>
<dbReference type="Gene3D" id="1.10.10.60">
    <property type="entry name" value="Homeodomain-like"/>
    <property type="match status" value="2"/>
</dbReference>
<feature type="domain" description="HTH araC/xylS-type" evidence="4">
    <location>
        <begin position="71"/>
        <end position="169"/>
    </location>
</feature>
<dbReference type="EMBL" id="CAJNBJ010000001">
    <property type="protein sequence ID" value="CAE6692375.1"/>
    <property type="molecule type" value="Genomic_DNA"/>
</dbReference>
<dbReference type="InterPro" id="IPR018060">
    <property type="entry name" value="HTH_AraC"/>
</dbReference>
<evidence type="ECO:0000256" key="2">
    <source>
        <dbReference type="ARBA" id="ARBA00023125"/>
    </source>
</evidence>
<dbReference type="InterPro" id="IPR009057">
    <property type="entry name" value="Homeodomain-like_sf"/>
</dbReference>
<keyword evidence="1" id="KW-0805">Transcription regulation</keyword>
<evidence type="ECO:0000313" key="5">
    <source>
        <dbReference type="EMBL" id="CAE6692375.1"/>
    </source>
</evidence>
<dbReference type="PANTHER" id="PTHR43280:SF31">
    <property type="entry name" value="TRANSCRIPTIONAL REGULATORY PROTEIN"/>
    <property type="match status" value="1"/>
</dbReference>
<name>A0ABN7KGN7_9BACT</name>
<protein>
    <submittedName>
        <fullName evidence="5">HTH araC/xylS-type domain-containing protein</fullName>
    </submittedName>
</protein>
<keyword evidence="6" id="KW-1185">Reference proteome</keyword>
<dbReference type="PROSITE" id="PS01124">
    <property type="entry name" value="HTH_ARAC_FAMILY_2"/>
    <property type="match status" value="1"/>
</dbReference>
<organism evidence="5 6">
    <name type="scientific">Nitrospira defluvii</name>
    <dbReference type="NCBI Taxonomy" id="330214"/>
    <lineage>
        <taxon>Bacteria</taxon>
        <taxon>Pseudomonadati</taxon>
        <taxon>Nitrospirota</taxon>
        <taxon>Nitrospiria</taxon>
        <taxon>Nitrospirales</taxon>
        <taxon>Nitrospiraceae</taxon>
        <taxon>Nitrospira</taxon>
    </lineage>
</organism>
<dbReference type="PANTHER" id="PTHR43280">
    <property type="entry name" value="ARAC-FAMILY TRANSCRIPTIONAL REGULATOR"/>
    <property type="match status" value="1"/>
</dbReference>
<dbReference type="SMART" id="SM00342">
    <property type="entry name" value="HTH_ARAC"/>
    <property type="match status" value="1"/>
</dbReference>
<sequence length="191" mass="21926">MTTKPSPSPHFADRLHMLAAELRTQSPEWADRLEQVRTEHELRALVCDLFNLSHTILSHGSYLPAPPTLPARIKAFISDNLHRGMSLKELAQFLGYSEKYCSDLFSKMMGEPFSTYLRRYRIERGSRLLRTSGQTLPEIAASLGFSDQFAFSHFFKRATGHSPMELRMRHIRQQPRQGIHPFRYSSSDSSA</sequence>
<dbReference type="SUPFAM" id="SSF46689">
    <property type="entry name" value="Homeodomain-like"/>
    <property type="match status" value="2"/>
</dbReference>